<dbReference type="Proteomes" id="UP001203297">
    <property type="component" value="Unassembled WGS sequence"/>
</dbReference>
<comment type="caution">
    <text evidence="2">The sequence shown here is derived from an EMBL/GenBank/DDBJ whole genome shotgun (WGS) entry which is preliminary data.</text>
</comment>
<evidence type="ECO:0000256" key="1">
    <source>
        <dbReference type="SAM" id="MobiDB-lite"/>
    </source>
</evidence>
<dbReference type="AlphaFoldDB" id="A0AAD4M708"/>
<proteinExistence type="predicted"/>
<sequence length="150" mass="16672">MQSSMNDEGTSDLSGLALHKPSRDFSGDAHLWDDFLPSEPYFSNPCSQLCEENLWSDESDSAYRMCPVGAGLFISETSLASRSSRDSGFDNEEQVNVTSRDMPPPLTPEPCRGIQELTCHENFIALDHNFDPSLDICTFEEDVDAVMPLD</sequence>
<name>A0AAD4M708_9AGAM</name>
<gene>
    <name evidence="2" type="ORF">B0F90DRAFT_1247884</name>
</gene>
<reference evidence="2" key="1">
    <citation type="journal article" date="2022" name="New Phytol.">
        <title>Evolutionary transition to the ectomycorrhizal habit in the genomes of a hyperdiverse lineage of mushroom-forming fungi.</title>
        <authorList>
            <person name="Looney B."/>
            <person name="Miyauchi S."/>
            <person name="Morin E."/>
            <person name="Drula E."/>
            <person name="Courty P.E."/>
            <person name="Kohler A."/>
            <person name="Kuo A."/>
            <person name="LaButti K."/>
            <person name="Pangilinan J."/>
            <person name="Lipzen A."/>
            <person name="Riley R."/>
            <person name="Andreopoulos W."/>
            <person name="He G."/>
            <person name="Johnson J."/>
            <person name="Nolan M."/>
            <person name="Tritt A."/>
            <person name="Barry K.W."/>
            <person name="Grigoriev I.V."/>
            <person name="Nagy L.G."/>
            <person name="Hibbett D."/>
            <person name="Henrissat B."/>
            <person name="Matheny P.B."/>
            <person name="Labbe J."/>
            <person name="Martin F.M."/>
        </authorList>
    </citation>
    <scope>NUCLEOTIDE SEQUENCE</scope>
    <source>
        <strain evidence="2">BPL690</strain>
    </source>
</reference>
<feature type="region of interest" description="Disordered" evidence="1">
    <location>
        <begin position="82"/>
        <end position="106"/>
    </location>
</feature>
<keyword evidence="3" id="KW-1185">Reference proteome</keyword>
<organism evidence="2 3">
    <name type="scientific">Multifurca ochricompacta</name>
    <dbReference type="NCBI Taxonomy" id="376703"/>
    <lineage>
        <taxon>Eukaryota</taxon>
        <taxon>Fungi</taxon>
        <taxon>Dikarya</taxon>
        <taxon>Basidiomycota</taxon>
        <taxon>Agaricomycotina</taxon>
        <taxon>Agaricomycetes</taxon>
        <taxon>Russulales</taxon>
        <taxon>Russulaceae</taxon>
        <taxon>Multifurca</taxon>
    </lineage>
</organism>
<evidence type="ECO:0000313" key="3">
    <source>
        <dbReference type="Proteomes" id="UP001203297"/>
    </source>
</evidence>
<protein>
    <submittedName>
        <fullName evidence="2">Uncharacterized protein</fullName>
    </submittedName>
</protein>
<accession>A0AAD4M708</accession>
<dbReference type="EMBL" id="WTXG01000007">
    <property type="protein sequence ID" value="KAI0304389.1"/>
    <property type="molecule type" value="Genomic_DNA"/>
</dbReference>
<evidence type="ECO:0000313" key="2">
    <source>
        <dbReference type="EMBL" id="KAI0304389.1"/>
    </source>
</evidence>